<dbReference type="RefSeq" id="WP_175372209.1">
    <property type="nucleotide sequence ID" value="NZ_JABWCS010000210.1"/>
</dbReference>
<dbReference type="EMBL" id="JABWCS010000210">
    <property type="protein sequence ID" value="NUU61707.1"/>
    <property type="molecule type" value="Genomic_DNA"/>
</dbReference>
<gene>
    <name evidence="1" type="ORF">HPT30_15290</name>
</gene>
<keyword evidence="2" id="KW-1185">Reference proteome</keyword>
<reference evidence="1" key="1">
    <citation type="submission" date="2020-06" db="EMBL/GenBank/DDBJ databases">
        <title>Paenibacillus sp. nov., isolated from soil.</title>
        <authorList>
            <person name="Seo Y.L."/>
        </authorList>
    </citation>
    <scope>NUCLEOTIDE SEQUENCE [LARGE SCALE GENOMIC DNA]</scope>
    <source>
        <strain evidence="1">JW14</strain>
    </source>
</reference>
<evidence type="ECO:0000313" key="2">
    <source>
        <dbReference type="Proteomes" id="UP000564806"/>
    </source>
</evidence>
<name>A0A850EQ99_9BACL</name>
<dbReference type="Proteomes" id="UP000564806">
    <property type="component" value="Unassembled WGS sequence"/>
</dbReference>
<accession>A0A850EQ99</accession>
<comment type="caution">
    <text evidence="1">The sequence shown here is derived from an EMBL/GenBank/DDBJ whole genome shotgun (WGS) entry which is preliminary data.</text>
</comment>
<evidence type="ECO:0000313" key="1">
    <source>
        <dbReference type="EMBL" id="NUU61707.1"/>
    </source>
</evidence>
<sequence length="163" mass="17925">MDIELHHKLTRIEIFAIPASGAIHGSKADCEKPLYIILKLSCQRGCGWGLCSILGKGVHLVRWGTFLRCIRQCSLSEAVGVTQVASESWQPSQFAMVQTALQDLQAALYPPVLAGTVWQGNRKLKLLHLSAEQLRGASSLPPAWVSLDTAWLTEHSVAYYSIL</sequence>
<dbReference type="AlphaFoldDB" id="A0A850EQ99"/>
<proteinExistence type="predicted"/>
<organism evidence="1 2">
    <name type="scientific">Paenibacillus agri</name>
    <dbReference type="NCBI Taxonomy" id="2744309"/>
    <lineage>
        <taxon>Bacteria</taxon>
        <taxon>Bacillati</taxon>
        <taxon>Bacillota</taxon>
        <taxon>Bacilli</taxon>
        <taxon>Bacillales</taxon>
        <taxon>Paenibacillaceae</taxon>
        <taxon>Paenibacillus</taxon>
    </lineage>
</organism>
<protein>
    <submittedName>
        <fullName evidence="1">Uncharacterized protein</fullName>
    </submittedName>
</protein>